<protein>
    <submittedName>
        <fullName evidence="1">Uncharacterized protein</fullName>
    </submittedName>
</protein>
<organism evidence="1 2">
    <name type="scientific">Blattamonas nauphoetae</name>
    <dbReference type="NCBI Taxonomy" id="2049346"/>
    <lineage>
        <taxon>Eukaryota</taxon>
        <taxon>Metamonada</taxon>
        <taxon>Preaxostyla</taxon>
        <taxon>Oxymonadida</taxon>
        <taxon>Blattamonas</taxon>
    </lineage>
</organism>
<evidence type="ECO:0000313" key="2">
    <source>
        <dbReference type="Proteomes" id="UP001281761"/>
    </source>
</evidence>
<comment type="caution">
    <text evidence="1">The sequence shown here is derived from an EMBL/GenBank/DDBJ whole genome shotgun (WGS) entry which is preliminary data.</text>
</comment>
<reference evidence="1 2" key="1">
    <citation type="journal article" date="2022" name="bioRxiv">
        <title>Genomics of Preaxostyla Flagellates Illuminates Evolutionary Transitions and the Path Towards Mitochondrial Loss.</title>
        <authorList>
            <person name="Novak L.V.F."/>
            <person name="Treitli S.C."/>
            <person name="Pyrih J."/>
            <person name="Halakuc P."/>
            <person name="Pipaliya S.V."/>
            <person name="Vacek V."/>
            <person name="Brzon O."/>
            <person name="Soukal P."/>
            <person name="Eme L."/>
            <person name="Dacks J.B."/>
            <person name="Karnkowska A."/>
            <person name="Elias M."/>
            <person name="Hampl V."/>
        </authorList>
    </citation>
    <scope>NUCLEOTIDE SEQUENCE [LARGE SCALE GENOMIC DNA]</scope>
    <source>
        <strain evidence="1">NAU3</strain>
        <tissue evidence="1">Gut</tissue>
    </source>
</reference>
<accession>A0ABQ9XYI4</accession>
<gene>
    <name evidence="1" type="ORF">BLNAU_8584</name>
</gene>
<dbReference type="EMBL" id="JARBJD010000055">
    <property type="protein sequence ID" value="KAK2956530.1"/>
    <property type="molecule type" value="Genomic_DNA"/>
</dbReference>
<keyword evidence="2" id="KW-1185">Reference proteome</keyword>
<dbReference type="Proteomes" id="UP001281761">
    <property type="component" value="Unassembled WGS sequence"/>
</dbReference>
<name>A0ABQ9XYI4_9EUKA</name>
<proteinExistence type="predicted"/>
<evidence type="ECO:0000313" key="1">
    <source>
        <dbReference type="EMBL" id="KAK2956530.1"/>
    </source>
</evidence>
<sequence length="106" mass="11854">MVVPCLYVLGMLLERRTLNTTPFLPALPSLALAVDIFLLNTHIEVFEIISKTTAASPSPFSLSTITIHSLLFAIPSILLHSVIEFPRLPYLVDFDSCRQRDRQTGQ</sequence>